<dbReference type="GO" id="GO:0004553">
    <property type="term" value="F:hydrolase activity, hydrolyzing O-glycosyl compounds"/>
    <property type="evidence" value="ECO:0007669"/>
    <property type="project" value="TreeGrafter"/>
</dbReference>
<keyword evidence="3" id="KW-1185">Reference proteome</keyword>
<evidence type="ECO:0000313" key="2">
    <source>
        <dbReference type="EMBL" id="GCE22647.1"/>
    </source>
</evidence>
<dbReference type="Gene3D" id="3.20.20.80">
    <property type="entry name" value="Glycosidases"/>
    <property type="match status" value="1"/>
</dbReference>
<dbReference type="InterPro" id="IPR051923">
    <property type="entry name" value="Glycosyl_Hydrolase_39"/>
</dbReference>
<sequence>MGYQRLQPYRNRALQHIVMINLILLLSSTFSPLLYSGLAHATPQVDPAPVTPFGIQLHFEYNNPNLASWLPGMGIKQVRADIRWEIVEQSKGQYNFSIYDPWLASAQKNALTLLITLDYTNPLYDHGQTPYDVEGYQAFANYACAVLKHYGKQITALEVYNEYNSKFSVGPCQRSALCYSKLLQYTYQAVKAMRPDVIVVGGAVSELSLDWFEQLFKAGGLKYADVISDHPYTNAQTAPPESGPLDQQMVSLQQLIQRYNIGWSKPIWISELGWPTCITHVDEHTQADYLVRSAILALAGGVQKFFWYELLDDGIDANPENHFGVLRFPDVNGHYAPKPAYTAFAVLVQEINGRSFIKSEKLAANLYSELFSNNLRVLWSPTGPRTITITTSTPLTIITIDGSSHTYTPTQNHIVLTLNADPIYLQGTPNSIQPQTRT</sequence>
<reference evidence="3" key="1">
    <citation type="submission" date="2018-12" db="EMBL/GenBank/DDBJ databases">
        <title>Tengunoibacter tsumagoiensis gen. nov., sp. nov., Dictyobacter kobayashii sp. nov., D. alpinus sp. nov., and D. joshuensis sp. nov. and description of Dictyobacteraceae fam. nov. within the order Ktedonobacterales isolated from Tengu-no-mugimeshi.</title>
        <authorList>
            <person name="Wang C.M."/>
            <person name="Zheng Y."/>
            <person name="Sakai Y."/>
            <person name="Toyoda A."/>
            <person name="Minakuchi Y."/>
            <person name="Abe K."/>
            <person name="Yokota A."/>
            <person name="Yabe S."/>
        </authorList>
    </citation>
    <scope>NUCLEOTIDE SEQUENCE [LARGE SCALE GENOMIC DNA]</scope>
    <source>
        <strain evidence="3">Uno11</strain>
    </source>
</reference>
<evidence type="ECO:0000313" key="3">
    <source>
        <dbReference type="Proteomes" id="UP000287188"/>
    </source>
</evidence>
<proteinExistence type="predicted"/>
<dbReference type="Proteomes" id="UP000287188">
    <property type="component" value="Unassembled WGS sequence"/>
</dbReference>
<dbReference type="SUPFAM" id="SSF51445">
    <property type="entry name" value="(Trans)glycosidases"/>
    <property type="match status" value="1"/>
</dbReference>
<dbReference type="InterPro" id="IPR024655">
    <property type="entry name" value="Asl1_glyco_hydro_catalytic"/>
</dbReference>
<protein>
    <recommendedName>
        <fullName evidence="1">Asl1-like glycosyl hydrolase catalytic domain-containing protein</fullName>
    </recommendedName>
</protein>
<dbReference type="AlphaFoldDB" id="A0A402AU85"/>
<dbReference type="EMBL" id="BIFS01000002">
    <property type="protein sequence ID" value="GCE22647.1"/>
    <property type="molecule type" value="Genomic_DNA"/>
</dbReference>
<dbReference type="RefSeq" id="WP_126555713.1">
    <property type="nucleotide sequence ID" value="NZ_BIFS01000002.1"/>
</dbReference>
<comment type="caution">
    <text evidence="2">The sequence shown here is derived from an EMBL/GenBank/DDBJ whole genome shotgun (WGS) entry which is preliminary data.</text>
</comment>
<dbReference type="InterPro" id="IPR017853">
    <property type="entry name" value="GH"/>
</dbReference>
<accession>A0A402AU85</accession>
<gene>
    <name evidence="2" type="ORF">KDK_64470</name>
</gene>
<feature type="domain" description="Asl1-like glycosyl hydrolase catalytic" evidence="1">
    <location>
        <begin position="145"/>
        <end position="314"/>
    </location>
</feature>
<organism evidence="2 3">
    <name type="scientific">Dictyobacter kobayashii</name>
    <dbReference type="NCBI Taxonomy" id="2014872"/>
    <lineage>
        <taxon>Bacteria</taxon>
        <taxon>Bacillati</taxon>
        <taxon>Chloroflexota</taxon>
        <taxon>Ktedonobacteria</taxon>
        <taxon>Ktedonobacterales</taxon>
        <taxon>Dictyobacteraceae</taxon>
        <taxon>Dictyobacter</taxon>
    </lineage>
</organism>
<dbReference type="PANTHER" id="PTHR12631:SF10">
    <property type="entry name" value="BETA-XYLOSIDASE-LIKE PROTEIN-RELATED"/>
    <property type="match status" value="1"/>
</dbReference>
<dbReference type="PANTHER" id="PTHR12631">
    <property type="entry name" value="ALPHA-L-IDURONIDASE"/>
    <property type="match status" value="1"/>
</dbReference>
<dbReference type="OrthoDB" id="9776971at2"/>
<name>A0A402AU85_9CHLR</name>
<evidence type="ECO:0000259" key="1">
    <source>
        <dbReference type="Pfam" id="PF11790"/>
    </source>
</evidence>
<dbReference type="Pfam" id="PF11790">
    <property type="entry name" value="Glyco_hydro_cc"/>
    <property type="match status" value="1"/>
</dbReference>